<reference evidence="1 2" key="1">
    <citation type="journal article" date="2023" name="Int. J. Mol. Sci.">
        <title>De Novo Assembly and Annotation of 11 Diverse Shrub Willow (Salix) Genomes Reveals Novel Gene Organization in Sex-Linked Regions.</title>
        <authorList>
            <person name="Hyden B."/>
            <person name="Feng K."/>
            <person name="Yates T.B."/>
            <person name="Jawdy S."/>
            <person name="Cereghino C."/>
            <person name="Smart L.B."/>
            <person name="Muchero W."/>
        </authorList>
    </citation>
    <scope>NUCLEOTIDE SEQUENCE [LARGE SCALE GENOMIC DNA]</scope>
    <source>
        <tissue evidence="1">Shoot tip</tissue>
    </source>
</reference>
<keyword evidence="2" id="KW-1185">Reference proteome</keyword>
<gene>
    <name evidence="1" type="ORF">OIU84_012734</name>
</gene>
<accession>A0AAD6JGQ5</accession>
<proteinExistence type="predicted"/>
<organism evidence="1 2">
    <name type="scientific">Salix udensis</name>
    <dbReference type="NCBI Taxonomy" id="889485"/>
    <lineage>
        <taxon>Eukaryota</taxon>
        <taxon>Viridiplantae</taxon>
        <taxon>Streptophyta</taxon>
        <taxon>Embryophyta</taxon>
        <taxon>Tracheophyta</taxon>
        <taxon>Spermatophyta</taxon>
        <taxon>Magnoliopsida</taxon>
        <taxon>eudicotyledons</taxon>
        <taxon>Gunneridae</taxon>
        <taxon>Pentapetalae</taxon>
        <taxon>rosids</taxon>
        <taxon>fabids</taxon>
        <taxon>Malpighiales</taxon>
        <taxon>Salicaceae</taxon>
        <taxon>Saliceae</taxon>
        <taxon>Salix</taxon>
    </lineage>
</organism>
<dbReference type="EMBL" id="JAPFFJ010000017">
    <property type="protein sequence ID" value="KAJ6404630.1"/>
    <property type="molecule type" value="Genomic_DNA"/>
</dbReference>
<comment type="caution">
    <text evidence="1">The sequence shown here is derived from an EMBL/GenBank/DDBJ whole genome shotgun (WGS) entry which is preliminary data.</text>
</comment>
<dbReference type="Proteomes" id="UP001162972">
    <property type="component" value="Chromosome 2"/>
</dbReference>
<evidence type="ECO:0000313" key="1">
    <source>
        <dbReference type="EMBL" id="KAJ6404630.1"/>
    </source>
</evidence>
<sequence>MVALLVQVAPDGPYQKRVLGVWILPPVEPTISAGFTEENCPWRRGASSPPPRVAHNGVCLLTDPPALTGPSFHCSV</sequence>
<dbReference type="AlphaFoldDB" id="A0AAD6JGQ5"/>
<name>A0AAD6JGQ5_9ROSI</name>
<evidence type="ECO:0000313" key="2">
    <source>
        <dbReference type="Proteomes" id="UP001162972"/>
    </source>
</evidence>
<protein>
    <submittedName>
        <fullName evidence="1">Uncharacterized protein</fullName>
    </submittedName>
</protein>